<dbReference type="RefSeq" id="WP_147427488.1">
    <property type="nucleotide sequence ID" value="NZ_CP044426.1"/>
</dbReference>
<reference evidence="1 4" key="2">
    <citation type="submission" date="2019-01" db="EMBL/GenBank/DDBJ databases">
        <title>Complete Genome Sequence and Annotation of the Paracoccus pantotrophus type strain DSM 2944.</title>
        <authorList>
            <person name="Bockwoldt J.A."/>
            <person name="Zimmermann M."/>
            <person name="Tiso T."/>
            <person name="Blank L.M."/>
        </authorList>
    </citation>
    <scope>NUCLEOTIDE SEQUENCE [LARGE SCALE GENOMIC DNA]</scope>
    <source>
        <strain evidence="1 4">DSM 2944</strain>
    </source>
</reference>
<dbReference type="AlphaFoldDB" id="A0AAE6NZV0"/>
<dbReference type="Proteomes" id="UP000273626">
    <property type="component" value="Unassembled WGS sequence"/>
</dbReference>
<dbReference type="EMBL" id="CP044426">
    <property type="protein sequence ID" value="QFG38447.1"/>
    <property type="molecule type" value="Genomic_DNA"/>
</dbReference>
<evidence type="ECO:0000313" key="2">
    <source>
        <dbReference type="EMBL" id="RKS51028.1"/>
    </source>
</evidence>
<evidence type="ECO:0000313" key="3">
    <source>
        <dbReference type="Proteomes" id="UP000273626"/>
    </source>
</evidence>
<organism evidence="1 4">
    <name type="scientific">Paracoccus pantotrophus</name>
    <name type="common">Thiosphaera pantotropha</name>
    <dbReference type="NCBI Taxonomy" id="82367"/>
    <lineage>
        <taxon>Bacteria</taxon>
        <taxon>Pseudomonadati</taxon>
        <taxon>Pseudomonadota</taxon>
        <taxon>Alphaproteobacteria</taxon>
        <taxon>Rhodobacterales</taxon>
        <taxon>Paracoccaceae</taxon>
        <taxon>Paracoccus</taxon>
    </lineage>
</organism>
<reference evidence="2 3" key="1">
    <citation type="submission" date="2018-10" db="EMBL/GenBank/DDBJ databases">
        <title>Genomic Encyclopedia of Archaeal and Bacterial Type Strains, Phase II (KMG-II): from individual species to whole genera.</title>
        <authorList>
            <person name="Goeker M."/>
        </authorList>
    </citation>
    <scope>NUCLEOTIDE SEQUENCE [LARGE SCALE GENOMIC DNA]</scope>
    <source>
        <strain evidence="3">ATCC 35512 / DSM 2944 / CIP 106514 / LMD 82.5 / NBRC 102493 / NCCB 82005 / GB17</strain>
        <strain evidence="2">DSM 2944</strain>
    </source>
</reference>
<dbReference type="EMBL" id="RBLI01000001">
    <property type="protein sequence ID" value="RKS51028.1"/>
    <property type="molecule type" value="Genomic_DNA"/>
</dbReference>
<proteinExistence type="predicted"/>
<gene>
    <name evidence="2" type="ORF">BDE18_0250</name>
    <name evidence="1" type="ORF">ESD82_20760</name>
</gene>
<sequence length="117" mass="13177">MKDFGPGFPEWTELGQDGGLDPLGMQRPIEAIYQSLLPGISTITLRFRYYSFFVWMLEVYAREQGNTDPVAFRAFQRRCETLFALIAARMRATPSSAIGAGPVRVISISLRRACAQR</sequence>
<name>A0AAE6NZV0_PARPN</name>
<accession>A0AAE6NZV0</accession>
<evidence type="ECO:0000313" key="1">
    <source>
        <dbReference type="EMBL" id="QFG38447.1"/>
    </source>
</evidence>
<dbReference type="KEGG" id="ppan:ESD82_20760"/>
<evidence type="ECO:0000313" key="4">
    <source>
        <dbReference type="Proteomes" id="UP000326453"/>
    </source>
</evidence>
<keyword evidence="3" id="KW-1185">Reference proteome</keyword>
<dbReference type="GeneID" id="51373031"/>
<protein>
    <submittedName>
        <fullName evidence="1">Uncharacterized protein</fullName>
    </submittedName>
</protein>
<dbReference type="Proteomes" id="UP000326453">
    <property type="component" value="Chromosome 1"/>
</dbReference>